<keyword evidence="9" id="KW-1185">Reference proteome</keyword>
<dbReference type="InterPro" id="IPR036955">
    <property type="entry name" value="AP2/ERF_dom_sf"/>
</dbReference>
<sequence>MGVLPAGGDQKAERRKGPRDPKRFIGVRQRPSGRWVAEIKDSLQKVRLWLGTFDTAEAPGRAYEDAAPARIGAHDAVSLERNDEQEQRWGLAVAAGSIVVNIRLLQAPVIQSEPNFRGFGSPAGSEIPGNLQAFYLGGDSSSRSSMSSTVPSACSDDHGWCSSEGTVGLDVQAPLDHHRHHHHVNSTDTVAASIINKGKTPATDQDHHDIIVAASGDGSLSDHQMVVASCDCSSSQLPAEDAGFIWSSSSLPFDEDQALPWDSFAFDFTSRNYYNSNYHLLN</sequence>
<feature type="domain" description="AP2/ERF" evidence="7">
    <location>
        <begin position="23"/>
        <end position="80"/>
    </location>
</feature>
<dbReference type="Gramene" id="ONK78830">
    <property type="protein sequence ID" value="ONK78830"/>
    <property type="gene ID" value="A4U43_C02F22870"/>
</dbReference>
<dbReference type="PANTHER" id="PTHR31194:SF189">
    <property type="entry name" value="AP2_ERF DOMAIN-CONTAINING PROTEIN"/>
    <property type="match status" value="1"/>
</dbReference>
<evidence type="ECO:0000256" key="1">
    <source>
        <dbReference type="ARBA" id="ARBA00004123"/>
    </source>
</evidence>
<keyword evidence="5" id="KW-0539">Nucleus</keyword>
<dbReference type="GO" id="GO:0005634">
    <property type="term" value="C:nucleus"/>
    <property type="evidence" value="ECO:0007669"/>
    <property type="project" value="UniProtKB-SubCell"/>
</dbReference>
<evidence type="ECO:0000256" key="3">
    <source>
        <dbReference type="ARBA" id="ARBA00023125"/>
    </source>
</evidence>
<reference evidence="9" key="1">
    <citation type="journal article" date="2017" name="Nat. Commun.">
        <title>The asparagus genome sheds light on the origin and evolution of a young Y chromosome.</title>
        <authorList>
            <person name="Harkess A."/>
            <person name="Zhou J."/>
            <person name="Xu C."/>
            <person name="Bowers J.E."/>
            <person name="Van der Hulst R."/>
            <person name="Ayyampalayam S."/>
            <person name="Mercati F."/>
            <person name="Riccardi P."/>
            <person name="McKain M.R."/>
            <person name="Kakrana A."/>
            <person name="Tang H."/>
            <person name="Ray J."/>
            <person name="Groenendijk J."/>
            <person name="Arikit S."/>
            <person name="Mathioni S.M."/>
            <person name="Nakano M."/>
            <person name="Shan H."/>
            <person name="Telgmann-Rauber A."/>
            <person name="Kanno A."/>
            <person name="Yue Z."/>
            <person name="Chen H."/>
            <person name="Li W."/>
            <person name="Chen Y."/>
            <person name="Xu X."/>
            <person name="Zhang Y."/>
            <person name="Luo S."/>
            <person name="Chen H."/>
            <person name="Gao J."/>
            <person name="Mao Z."/>
            <person name="Pires J.C."/>
            <person name="Luo M."/>
            <person name="Kudrna D."/>
            <person name="Wing R.A."/>
            <person name="Meyers B.C."/>
            <person name="Yi K."/>
            <person name="Kong H."/>
            <person name="Lavrijsen P."/>
            <person name="Sunseri F."/>
            <person name="Falavigna A."/>
            <person name="Ye Y."/>
            <person name="Leebens-Mack J.H."/>
            <person name="Chen G."/>
        </authorList>
    </citation>
    <scope>NUCLEOTIDE SEQUENCE [LARGE SCALE GENOMIC DNA]</scope>
    <source>
        <strain evidence="9">cv. DH0086</strain>
    </source>
</reference>
<dbReference type="PROSITE" id="PS51032">
    <property type="entry name" value="AP2_ERF"/>
    <property type="match status" value="1"/>
</dbReference>
<name>A0A5P1FQ89_ASPOF</name>
<dbReference type="AlphaFoldDB" id="A0A5P1FQ89"/>
<dbReference type="EMBL" id="CM007382">
    <property type="protein sequence ID" value="ONK78830.1"/>
    <property type="molecule type" value="Genomic_DNA"/>
</dbReference>
<evidence type="ECO:0000256" key="6">
    <source>
        <dbReference type="SAM" id="MobiDB-lite"/>
    </source>
</evidence>
<protein>
    <recommendedName>
        <fullName evidence="7">AP2/ERF domain-containing protein</fullName>
    </recommendedName>
</protein>
<dbReference type="Pfam" id="PF00847">
    <property type="entry name" value="AP2"/>
    <property type="match status" value="1"/>
</dbReference>
<comment type="subcellular location">
    <subcellularLocation>
        <location evidence="1">Nucleus</location>
    </subcellularLocation>
</comment>
<evidence type="ECO:0000259" key="7">
    <source>
        <dbReference type="PROSITE" id="PS51032"/>
    </source>
</evidence>
<keyword evidence="3" id="KW-0238">DNA-binding</keyword>
<dbReference type="PRINTS" id="PR00367">
    <property type="entry name" value="ETHRSPELEMNT"/>
</dbReference>
<dbReference type="CDD" id="cd00018">
    <property type="entry name" value="AP2"/>
    <property type="match status" value="1"/>
</dbReference>
<dbReference type="Gene3D" id="3.30.730.10">
    <property type="entry name" value="AP2/ERF domain"/>
    <property type="match status" value="1"/>
</dbReference>
<evidence type="ECO:0000256" key="2">
    <source>
        <dbReference type="ARBA" id="ARBA00023015"/>
    </source>
</evidence>
<evidence type="ECO:0000256" key="5">
    <source>
        <dbReference type="ARBA" id="ARBA00023242"/>
    </source>
</evidence>
<dbReference type="PANTHER" id="PTHR31194">
    <property type="entry name" value="SHN SHINE , DNA BINDING / TRANSCRIPTION FACTOR"/>
    <property type="match status" value="1"/>
</dbReference>
<dbReference type="InterPro" id="IPR050913">
    <property type="entry name" value="AP2/ERF_ERF"/>
</dbReference>
<evidence type="ECO:0000313" key="8">
    <source>
        <dbReference type="EMBL" id="ONK78830.1"/>
    </source>
</evidence>
<dbReference type="InterPro" id="IPR001471">
    <property type="entry name" value="AP2/ERF_dom"/>
</dbReference>
<keyword evidence="4" id="KW-0804">Transcription</keyword>
<proteinExistence type="predicted"/>
<gene>
    <name evidence="8" type="ORF">A4U43_C02F22870</name>
</gene>
<dbReference type="SMART" id="SM00380">
    <property type="entry name" value="AP2"/>
    <property type="match status" value="1"/>
</dbReference>
<evidence type="ECO:0000256" key="4">
    <source>
        <dbReference type="ARBA" id="ARBA00023163"/>
    </source>
</evidence>
<dbReference type="SUPFAM" id="SSF54171">
    <property type="entry name" value="DNA-binding domain"/>
    <property type="match status" value="1"/>
</dbReference>
<evidence type="ECO:0000313" key="9">
    <source>
        <dbReference type="Proteomes" id="UP000243459"/>
    </source>
</evidence>
<dbReference type="Proteomes" id="UP000243459">
    <property type="component" value="Chromosome 2"/>
</dbReference>
<dbReference type="GO" id="GO:0003677">
    <property type="term" value="F:DNA binding"/>
    <property type="evidence" value="ECO:0007669"/>
    <property type="project" value="UniProtKB-KW"/>
</dbReference>
<dbReference type="InterPro" id="IPR016177">
    <property type="entry name" value="DNA-bd_dom_sf"/>
</dbReference>
<accession>A0A5P1FQ89</accession>
<keyword evidence="2" id="KW-0805">Transcription regulation</keyword>
<organism evidence="8 9">
    <name type="scientific">Asparagus officinalis</name>
    <name type="common">Garden asparagus</name>
    <dbReference type="NCBI Taxonomy" id="4686"/>
    <lineage>
        <taxon>Eukaryota</taxon>
        <taxon>Viridiplantae</taxon>
        <taxon>Streptophyta</taxon>
        <taxon>Embryophyta</taxon>
        <taxon>Tracheophyta</taxon>
        <taxon>Spermatophyta</taxon>
        <taxon>Magnoliopsida</taxon>
        <taxon>Liliopsida</taxon>
        <taxon>Asparagales</taxon>
        <taxon>Asparagaceae</taxon>
        <taxon>Asparagoideae</taxon>
        <taxon>Asparagus</taxon>
    </lineage>
</organism>
<feature type="region of interest" description="Disordered" evidence="6">
    <location>
        <begin position="1"/>
        <end position="27"/>
    </location>
</feature>
<dbReference type="GO" id="GO:0003700">
    <property type="term" value="F:DNA-binding transcription factor activity"/>
    <property type="evidence" value="ECO:0007669"/>
    <property type="project" value="InterPro"/>
</dbReference>